<protein>
    <recommendedName>
        <fullName evidence="2">peptidylprolyl isomerase</fullName>
        <ecNumber evidence="2">5.2.1.8</ecNumber>
    </recommendedName>
</protein>
<keyword evidence="7" id="KW-0175">Coiled coil</keyword>
<evidence type="ECO:0000256" key="5">
    <source>
        <dbReference type="ARBA" id="ARBA00023235"/>
    </source>
</evidence>
<dbReference type="GO" id="GO:0003755">
    <property type="term" value="F:peptidyl-prolyl cis-trans isomerase activity"/>
    <property type="evidence" value="ECO:0007669"/>
    <property type="project" value="UniProtKB-KW"/>
</dbReference>
<dbReference type="EC" id="5.2.1.8" evidence="2"/>
<keyword evidence="4 6" id="KW-0697">Rotamase</keyword>
<comment type="catalytic activity">
    <reaction evidence="1">
        <text>[protein]-peptidylproline (omega=180) = [protein]-peptidylproline (omega=0)</text>
        <dbReference type="Rhea" id="RHEA:16237"/>
        <dbReference type="Rhea" id="RHEA-COMP:10747"/>
        <dbReference type="Rhea" id="RHEA-COMP:10748"/>
        <dbReference type="ChEBI" id="CHEBI:83833"/>
        <dbReference type="ChEBI" id="CHEBI:83834"/>
        <dbReference type="EC" id="5.2.1.8"/>
    </reaction>
</comment>
<dbReference type="AlphaFoldDB" id="D1AYP4"/>
<evidence type="ECO:0000313" key="10">
    <source>
        <dbReference type="EMBL" id="ACZ01420.1"/>
    </source>
</evidence>
<evidence type="ECO:0000256" key="6">
    <source>
        <dbReference type="PROSITE-ProRule" id="PRU00278"/>
    </source>
</evidence>
<dbReference type="Gene3D" id="3.10.50.40">
    <property type="match status" value="1"/>
</dbReference>
<evidence type="ECO:0000256" key="1">
    <source>
        <dbReference type="ARBA" id="ARBA00000971"/>
    </source>
</evidence>
<dbReference type="HOGENOM" id="CLU_455539_0_0_0"/>
<keyword evidence="5 6" id="KW-0413">Isomerase</keyword>
<dbReference type="InterPro" id="IPR050245">
    <property type="entry name" value="PrsA_foldase"/>
</dbReference>
<evidence type="ECO:0000256" key="8">
    <source>
        <dbReference type="SAM" id="Phobius"/>
    </source>
</evidence>
<dbReference type="Gene3D" id="1.10.4030.10">
    <property type="entry name" value="Porin chaperone SurA, peptide-binding domain"/>
    <property type="match status" value="1"/>
</dbReference>
<dbReference type="InterPro" id="IPR000297">
    <property type="entry name" value="PPIase_PpiC"/>
</dbReference>
<dbReference type="PANTHER" id="PTHR47245">
    <property type="entry name" value="PEPTIDYLPROLYL ISOMERASE"/>
    <property type="match status" value="1"/>
</dbReference>
<dbReference type="OrthoDB" id="14196at2"/>
<evidence type="ECO:0000256" key="2">
    <source>
        <dbReference type="ARBA" id="ARBA00013194"/>
    </source>
</evidence>
<keyword evidence="8" id="KW-1133">Transmembrane helix</keyword>
<organism evidence="10 11">
    <name type="scientific">Streptobacillus moniliformis (strain ATCC 14647 / DSM 12112 / NCTC 10651 / 9901)</name>
    <dbReference type="NCBI Taxonomy" id="519441"/>
    <lineage>
        <taxon>Bacteria</taxon>
        <taxon>Fusobacteriati</taxon>
        <taxon>Fusobacteriota</taxon>
        <taxon>Fusobacteriia</taxon>
        <taxon>Fusobacteriales</taxon>
        <taxon>Leptotrichiaceae</taxon>
        <taxon>Streptobacillus</taxon>
    </lineage>
</organism>
<evidence type="ECO:0000256" key="3">
    <source>
        <dbReference type="ARBA" id="ARBA00022729"/>
    </source>
</evidence>
<keyword evidence="3" id="KW-0732">Signal</keyword>
<dbReference type="STRING" id="519441.Smon_0954"/>
<feature type="coiled-coil region" evidence="7">
    <location>
        <begin position="52"/>
        <end position="79"/>
    </location>
</feature>
<proteinExistence type="predicted"/>
<dbReference type="KEGG" id="smf:Smon_0954"/>
<dbReference type="Proteomes" id="UP000002072">
    <property type="component" value="Chromosome"/>
</dbReference>
<gene>
    <name evidence="10" type="ordered locus">Smon_0954</name>
</gene>
<dbReference type="SUPFAM" id="SSF54534">
    <property type="entry name" value="FKBP-like"/>
    <property type="match status" value="1"/>
</dbReference>
<dbReference type="Pfam" id="PF00639">
    <property type="entry name" value="Rotamase"/>
    <property type="match status" value="1"/>
</dbReference>
<dbReference type="RefSeq" id="WP_012858969.1">
    <property type="nucleotide sequence ID" value="NC_013515.1"/>
</dbReference>
<dbReference type="PANTHER" id="PTHR47245:SF1">
    <property type="entry name" value="FOLDASE PROTEIN PRSA"/>
    <property type="match status" value="1"/>
</dbReference>
<sequence length="599" mass="68768">MAFKKMGRPMKVITVFIAIAMLIPVFMSAYTYFSNREKKTVMLKIDGEKIYKEDFDKKYDNFSKQIESLNEQIIKAKNLDKEKYQALPEELVKGYVLAGQVYEALNKVLINELGARASKKEIEQKFKELEDQLGGSKGLITALNAQGQTVENLRETIKMFLLNDKKLEIIKQKISVTDKEIEERFNQRKFTEYEDKSFAEVKDEVKDDILNEKAKIYEKSLIENKFNNAKISISDKTIEPALNKLKEVFFEKEEYKFTYMDVLSQIVNLFFKQGNGYTEDFQNMIKGLIETDLDKKIRIRDKAIESGLTLNQDLLPKYQLEYIAEEYVSKLIGSYVATEEEMRAIFNKYQGAFDIQHTVSGEIIGMAYIPSDDDAKETENKVIELMKTITKENFADKARELSKDPGSAQNGGDLGKANINNFVPEFRTAVAKAEAGSIVGPIKTQFGYHIILVEEKDENNKDIATLKHILIKVEAGERTKEEIKNKVLEIKELITSNKLTWENITSDTTGKYNEYGIKDHFSKVKQNDKLPVVGYDKTVNSKLFSAKVGDFIEISLDDSFVIIQKTEDTPYKKVSYNEVKEKLNFIAATDYVTRHLLEI</sequence>
<dbReference type="EMBL" id="CP001779">
    <property type="protein sequence ID" value="ACZ01420.1"/>
    <property type="molecule type" value="Genomic_DNA"/>
</dbReference>
<feature type="domain" description="PpiC" evidence="9">
    <location>
        <begin position="337"/>
        <end position="455"/>
    </location>
</feature>
<evidence type="ECO:0000313" key="11">
    <source>
        <dbReference type="Proteomes" id="UP000002072"/>
    </source>
</evidence>
<feature type="transmembrane region" description="Helical" evidence="8">
    <location>
        <begin position="12"/>
        <end position="33"/>
    </location>
</feature>
<dbReference type="InterPro" id="IPR027304">
    <property type="entry name" value="Trigger_fact/SurA_dom_sf"/>
</dbReference>
<keyword evidence="8" id="KW-0812">Transmembrane</keyword>
<keyword evidence="8" id="KW-0472">Membrane</keyword>
<reference evidence="10 11" key="1">
    <citation type="journal article" date="2009" name="Stand. Genomic Sci.">
        <title>Complete genome sequence of Streptobacillus moniliformis type strain (9901T).</title>
        <authorList>
            <person name="Nolan M."/>
            <person name="Gronow S."/>
            <person name="Lapidus A."/>
            <person name="Ivanova N."/>
            <person name="Copeland A."/>
            <person name="Lucas S."/>
            <person name="Del Rio T.G."/>
            <person name="Chen F."/>
            <person name="Tice H."/>
            <person name="Pitluck S."/>
            <person name="Cheng J.F."/>
            <person name="Sims D."/>
            <person name="Meincke L."/>
            <person name="Bruce D."/>
            <person name="Goodwin L."/>
            <person name="Brettin T."/>
            <person name="Han C."/>
            <person name="Detter J.C."/>
            <person name="Ovchinikova G."/>
            <person name="Pati A."/>
            <person name="Mavromatis K."/>
            <person name="Mikhailova N."/>
            <person name="Chen A."/>
            <person name="Palaniappan K."/>
            <person name="Land M."/>
            <person name="Hauser L."/>
            <person name="Chang Y.J."/>
            <person name="Jeffries C.D."/>
            <person name="Rohde M."/>
            <person name="Sproer C."/>
            <person name="Goker M."/>
            <person name="Bristow J."/>
            <person name="Eisen J.A."/>
            <person name="Markowitz V."/>
            <person name="Hugenholtz P."/>
            <person name="Kyrpides N.C."/>
            <person name="Klenk H.P."/>
            <person name="Chain P."/>
        </authorList>
    </citation>
    <scope>NUCLEOTIDE SEQUENCE [LARGE SCALE GENOMIC DNA]</scope>
    <source>
        <strain evidence="11">ATCC 14647 / DSM 12112 / NCTC 10651 / 9901</strain>
    </source>
</reference>
<dbReference type="SUPFAM" id="SSF109998">
    <property type="entry name" value="Triger factor/SurA peptide-binding domain-like"/>
    <property type="match status" value="1"/>
</dbReference>
<evidence type="ECO:0000256" key="7">
    <source>
        <dbReference type="SAM" id="Coils"/>
    </source>
</evidence>
<dbReference type="eggNOG" id="COG0760">
    <property type="taxonomic scope" value="Bacteria"/>
</dbReference>
<dbReference type="Pfam" id="PF13623">
    <property type="entry name" value="SurA_N_2"/>
    <property type="match status" value="1"/>
</dbReference>
<dbReference type="InterPro" id="IPR046357">
    <property type="entry name" value="PPIase_dom_sf"/>
</dbReference>
<keyword evidence="11" id="KW-1185">Reference proteome</keyword>
<dbReference type="GeneID" id="29673426"/>
<accession>D1AYP4</accession>
<evidence type="ECO:0000256" key="4">
    <source>
        <dbReference type="ARBA" id="ARBA00023110"/>
    </source>
</evidence>
<evidence type="ECO:0000259" key="9">
    <source>
        <dbReference type="PROSITE" id="PS50198"/>
    </source>
</evidence>
<dbReference type="PROSITE" id="PS50198">
    <property type="entry name" value="PPIC_PPIASE_2"/>
    <property type="match status" value="1"/>
</dbReference>
<name>D1AYP4_STRM9</name>